<dbReference type="RefSeq" id="WP_176804466.1">
    <property type="nucleotide sequence ID" value="NZ_JABXYJ010000008.1"/>
</dbReference>
<reference evidence="1 2" key="1">
    <citation type="submission" date="2020-06" db="EMBL/GenBank/DDBJ databases">
        <authorList>
            <person name="Qiu C."/>
            <person name="Liu Z."/>
        </authorList>
    </citation>
    <scope>NUCLEOTIDE SEQUENCE [LARGE SCALE GENOMIC DNA]</scope>
    <source>
        <strain evidence="1 2">EM 1</strain>
    </source>
</reference>
<dbReference type="EMBL" id="JABXYJ010000008">
    <property type="protein sequence ID" value="NVO78931.1"/>
    <property type="molecule type" value="Genomic_DNA"/>
</dbReference>
<evidence type="ECO:0000313" key="1">
    <source>
        <dbReference type="EMBL" id="NVO78931.1"/>
    </source>
</evidence>
<accession>A0A850QH71</accession>
<gene>
    <name evidence="1" type="ORF">HV832_13965</name>
</gene>
<organism evidence="1 2">
    <name type="scientific">Undibacterium oligocarboniphilum</name>
    <dbReference type="NCBI Taxonomy" id="666702"/>
    <lineage>
        <taxon>Bacteria</taxon>
        <taxon>Pseudomonadati</taxon>
        <taxon>Pseudomonadota</taxon>
        <taxon>Betaproteobacteria</taxon>
        <taxon>Burkholderiales</taxon>
        <taxon>Oxalobacteraceae</taxon>
        <taxon>Undibacterium</taxon>
    </lineage>
</organism>
<dbReference type="AlphaFoldDB" id="A0A850QH71"/>
<protein>
    <submittedName>
        <fullName evidence="1">Uncharacterized protein</fullName>
    </submittedName>
</protein>
<proteinExistence type="predicted"/>
<keyword evidence="2" id="KW-1185">Reference proteome</keyword>
<comment type="caution">
    <text evidence="1">The sequence shown here is derived from an EMBL/GenBank/DDBJ whole genome shotgun (WGS) entry which is preliminary data.</text>
</comment>
<sequence length="86" mass="9702">MNDNIEKIPGAKAIGQRLANAELNFRETVRDLTSCSEEEALKAFNVMRKLKEIQLDSGGGRYNVIHGMYLEPEVLRNAINYPSSDF</sequence>
<dbReference type="Proteomes" id="UP000588051">
    <property type="component" value="Unassembled WGS sequence"/>
</dbReference>
<evidence type="ECO:0000313" key="2">
    <source>
        <dbReference type="Proteomes" id="UP000588051"/>
    </source>
</evidence>
<name>A0A850QH71_9BURK</name>